<comment type="caution">
    <text evidence="1">The sequence shown here is derived from an EMBL/GenBank/DDBJ whole genome shotgun (WGS) entry which is preliminary data.</text>
</comment>
<protein>
    <submittedName>
        <fullName evidence="1">Uncharacterized protein</fullName>
    </submittedName>
</protein>
<feature type="non-terminal residue" evidence="1">
    <location>
        <position position="1"/>
    </location>
</feature>
<accession>A0A0G2A5G9</accession>
<gene>
    <name evidence="1" type="ORF">UY70_C0012G0016</name>
</gene>
<dbReference type="Proteomes" id="UP000034185">
    <property type="component" value="Unassembled WGS sequence"/>
</dbReference>
<dbReference type="EMBL" id="LCRA01000012">
    <property type="protein sequence ID" value="KKW27544.1"/>
    <property type="molecule type" value="Genomic_DNA"/>
</dbReference>
<sequence>GRKNYHFLRRILSHVFDRDHGVVFVFDESELACDLDIGAHGPAIDDYFFVVLLGEMHDADETLEVRSEHGDDEAPLGFFDYLFERAIHIDLWNGPSRLPYIGRIHEEREDVPIFEDTKLALLFVGRFTVNMRELDVAGKDDVAPRRLDDDAHRIRHGVRDAEKSDGRSP</sequence>
<name>A0A0G2A5G9_9BACT</name>
<organism evidence="1 2">
    <name type="scientific">Candidatus Kaiserbacteria bacterium GW2011_GWB1_52_6</name>
    <dbReference type="NCBI Taxonomy" id="1618674"/>
    <lineage>
        <taxon>Bacteria</taxon>
        <taxon>Candidatus Kaiseribacteriota</taxon>
    </lineage>
</organism>
<proteinExistence type="predicted"/>
<reference evidence="1 2" key="1">
    <citation type="journal article" date="2015" name="Nature">
        <title>rRNA introns, odd ribosomes, and small enigmatic genomes across a large radiation of phyla.</title>
        <authorList>
            <person name="Brown C.T."/>
            <person name="Hug L.A."/>
            <person name="Thomas B.C."/>
            <person name="Sharon I."/>
            <person name="Castelle C.J."/>
            <person name="Singh A."/>
            <person name="Wilkins M.J."/>
            <person name="Williams K.H."/>
            <person name="Banfield J.F."/>
        </authorList>
    </citation>
    <scope>NUCLEOTIDE SEQUENCE [LARGE SCALE GENOMIC DNA]</scope>
</reference>
<dbReference type="AlphaFoldDB" id="A0A0G2A5G9"/>
<evidence type="ECO:0000313" key="1">
    <source>
        <dbReference type="EMBL" id="KKW27544.1"/>
    </source>
</evidence>
<evidence type="ECO:0000313" key="2">
    <source>
        <dbReference type="Proteomes" id="UP000034185"/>
    </source>
</evidence>